<protein>
    <recommendedName>
        <fullName evidence="1">Endonuclease/exonuclease/phosphatase domain-containing protein</fullName>
    </recommendedName>
</protein>
<proteinExistence type="predicted"/>
<dbReference type="PANTHER" id="PTHR14859">
    <property type="entry name" value="CALCOFLUOR WHITE HYPERSENSITIVE PROTEIN PRECURSOR"/>
    <property type="match status" value="1"/>
</dbReference>
<dbReference type="PANTHER" id="PTHR14859:SF1">
    <property type="entry name" value="PGAP2-INTERACTING PROTEIN"/>
    <property type="match status" value="1"/>
</dbReference>
<organism evidence="2 3">
    <name type="scientific">Pelagomonas calceolata</name>
    <dbReference type="NCBI Taxonomy" id="35677"/>
    <lineage>
        <taxon>Eukaryota</taxon>
        <taxon>Sar</taxon>
        <taxon>Stramenopiles</taxon>
        <taxon>Ochrophyta</taxon>
        <taxon>Pelagophyceae</taxon>
        <taxon>Pelagomonadales</taxon>
        <taxon>Pelagomonadaceae</taxon>
        <taxon>Pelagomonas</taxon>
    </lineage>
</organism>
<feature type="domain" description="Endonuclease/exonuclease/phosphatase" evidence="1">
    <location>
        <begin position="53"/>
        <end position="326"/>
    </location>
</feature>
<name>A0A8J2WR98_9STRA</name>
<dbReference type="EMBL" id="CAKKNE010000001">
    <property type="protein sequence ID" value="CAH0364134.1"/>
    <property type="molecule type" value="Genomic_DNA"/>
</dbReference>
<dbReference type="InterPro" id="IPR005135">
    <property type="entry name" value="Endo/exonuclease/phosphatase"/>
</dbReference>
<dbReference type="AlphaFoldDB" id="A0A8J2WR98"/>
<evidence type="ECO:0000313" key="2">
    <source>
        <dbReference type="EMBL" id="CAH0364134.1"/>
    </source>
</evidence>
<dbReference type="GO" id="GO:0003824">
    <property type="term" value="F:catalytic activity"/>
    <property type="evidence" value="ECO:0007669"/>
    <property type="project" value="InterPro"/>
</dbReference>
<accession>A0A8J2WR98</accession>
<dbReference type="InterPro" id="IPR051916">
    <property type="entry name" value="GPI-anchor_lipid_remodeler"/>
</dbReference>
<dbReference type="GO" id="GO:0006506">
    <property type="term" value="P:GPI anchor biosynthetic process"/>
    <property type="evidence" value="ECO:0007669"/>
    <property type="project" value="TreeGrafter"/>
</dbReference>
<dbReference type="Proteomes" id="UP000789595">
    <property type="component" value="Unassembled WGS sequence"/>
</dbReference>
<dbReference type="InterPro" id="IPR036691">
    <property type="entry name" value="Endo/exonu/phosph_ase_sf"/>
</dbReference>
<dbReference type="OrthoDB" id="200415at2759"/>
<dbReference type="Gene3D" id="3.60.10.10">
    <property type="entry name" value="Endonuclease/exonuclease/phosphatase"/>
    <property type="match status" value="1"/>
</dbReference>
<sequence>MRITLLAASIAITSGLRPLRRTIQHFKKTRPAGLWNDATAPTYDGTKPLRVCVWNVQYGAGIRQHYFYDGGDAVSAPRPEVEQGIKKIGDAIATIDPDVVLLQEVDRRSRRTHKIDEFKLLRERLDFPCAASAAYWRVPYVPHPKNEHVGRIGMHLCTLSKYQLQDATRHQLPLLRESRVRQLFNLRRCVLETPLVNGPTLFNTHLSAFSYGDGTVERQISRLRELVEGKEFLLAGDLNSLTPYEDASTLAKDEAALYPESNTPAAPLYVDPNIVPLWRDASTRRATYKPWTSPAPDRTIDHAFCSPGAAFAGGGVFATDGYLSDHQPVVFEVSFNNT</sequence>
<evidence type="ECO:0000259" key="1">
    <source>
        <dbReference type="Pfam" id="PF03372"/>
    </source>
</evidence>
<evidence type="ECO:0000313" key="3">
    <source>
        <dbReference type="Proteomes" id="UP000789595"/>
    </source>
</evidence>
<dbReference type="GO" id="GO:0016020">
    <property type="term" value="C:membrane"/>
    <property type="evidence" value="ECO:0007669"/>
    <property type="project" value="GOC"/>
</dbReference>
<keyword evidence="3" id="KW-1185">Reference proteome</keyword>
<dbReference type="SUPFAM" id="SSF56219">
    <property type="entry name" value="DNase I-like"/>
    <property type="match status" value="1"/>
</dbReference>
<reference evidence="2" key="1">
    <citation type="submission" date="2021-11" db="EMBL/GenBank/DDBJ databases">
        <authorList>
            <consortium name="Genoscope - CEA"/>
            <person name="William W."/>
        </authorList>
    </citation>
    <scope>NUCLEOTIDE SEQUENCE</scope>
</reference>
<gene>
    <name evidence="2" type="ORF">PECAL_1P04860</name>
</gene>
<comment type="caution">
    <text evidence="2">The sequence shown here is derived from an EMBL/GenBank/DDBJ whole genome shotgun (WGS) entry which is preliminary data.</text>
</comment>
<dbReference type="Pfam" id="PF03372">
    <property type="entry name" value="Exo_endo_phos"/>
    <property type="match status" value="1"/>
</dbReference>